<accession>A0A2S1LHD9</accession>
<evidence type="ECO:0000313" key="2">
    <source>
        <dbReference type="Proteomes" id="UP000244527"/>
    </source>
</evidence>
<sequence length="127" mass="14727">MLIYYTLGVICLPLGNFSTLVRLPAMYDHCQATEDPDLDLADFVFEHLMNLDGIFEPHEQEEDGDKPHQIVDYYQSNSVTPLKEKIPVFEFKNTSVVFSFDKKPTSIYKNQLYSYHPGYSIFRPPIV</sequence>
<organism evidence="1 2">
    <name type="scientific">Flavobacterium faecale</name>
    <dbReference type="NCBI Taxonomy" id="1355330"/>
    <lineage>
        <taxon>Bacteria</taxon>
        <taxon>Pseudomonadati</taxon>
        <taxon>Bacteroidota</taxon>
        <taxon>Flavobacteriia</taxon>
        <taxon>Flavobacteriales</taxon>
        <taxon>Flavobacteriaceae</taxon>
        <taxon>Flavobacterium</taxon>
    </lineage>
</organism>
<dbReference type="KEGG" id="ffa:FFWV33_17380"/>
<keyword evidence="2" id="KW-1185">Reference proteome</keyword>
<dbReference type="EMBL" id="CP020918">
    <property type="protein sequence ID" value="AWG23174.1"/>
    <property type="molecule type" value="Genomic_DNA"/>
</dbReference>
<protein>
    <submittedName>
        <fullName evidence="1">Uncharacterized protein</fullName>
    </submittedName>
</protein>
<reference evidence="1 2" key="1">
    <citation type="submission" date="2017-04" db="EMBL/GenBank/DDBJ databases">
        <title>Compelte genome sequence of WV33.</title>
        <authorList>
            <person name="Lee P.C."/>
        </authorList>
    </citation>
    <scope>NUCLEOTIDE SEQUENCE [LARGE SCALE GENOMIC DNA]</scope>
    <source>
        <strain evidence="1 2">WV33</strain>
    </source>
</reference>
<dbReference type="AlphaFoldDB" id="A0A2S1LHD9"/>
<name>A0A2S1LHD9_9FLAO</name>
<proteinExistence type="predicted"/>
<dbReference type="Proteomes" id="UP000244527">
    <property type="component" value="Chromosome"/>
</dbReference>
<evidence type="ECO:0000313" key="1">
    <source>
        <dbReference type="EMBL" id="AWG23174.1"/>
    </source>
</evidence>
<gene>
    <name evidence="1" type="ORF">FFWV33_17380</name>
</gene>